<dbReference type="Pfam" id="PF22673">
    <property type="entry name" value="MCP-like_PDC_1"/>
    <property type="match status" value="1"/>
</dbReference>
<accession>A0A081BQE0</accession>
<organism evidence="4">
    <name type="scientific">Candidatus Moduliflexus flocculans</name>
    <dbReference type="NCBI Taxonomy" id="1499966"/>
    <lineage>
        <taxon>Bacteria</taxon>
        <taxon>Candidatus Moduliflexota</taxon>
        <taxon>Candidatus Moduliflexia</taxon>
        <taxon>Candidatus Moduliflexales</taxon>
        <taxon>Candidatus Moduliflexaceae</taxon>
    </lineage>
</organism>
<feature type="compositionally biased region" description="Low complexity" evidence="1">
    <location>
        <begin position="698"/>
        <end position="714"/>
    </location>
</feature>
<dbReference type="GO" id="GO:0016020">
    <property type="term" value="C:membrane"/>
    <property type="evidence" value="ECO:0007669"/>
    <property type="project" value="InterPro"/>
</dbReference>
<dbReference type="SMART" id="SM00304">
    <property type="entry name" value="HAMP"/>
    <property type="match status" value="1"/>
</dbReference>
<evidence type="ECO:0000313" key="5">
    <source>
        <dbReference type="Proteomes" id="UP000030700"/>
    </source>
</evidence>
<sequence length="747" mass="84304">MRMRSLQAQLLSIFGFCVILAISAIIGYNMFANTQSQKIMTVSSGKIITRTTKDLLIEKANALGLSIKAELEVALDTARTLSDVLAGIKDPQTKLQMGRKDVIEMLRVITERNKNFLGTYTVWEADSFDANDREYVGKEGHDGTGRFIPYLNRGQNGKIVLEANRDYENQKKDENGVRKGEYYLRPRERKLECVIDPYTYDIQGERIWIASLVSPIMLNNTFYGIAGVDMRLDFIQSLLDQANMSFYDAAGTIAILSHNGVLTAVSNHPELIGKSFQSSIGEWEQIRKAIHVNLDEREEFLRRIADGEQHIEVDEKNIHIQTPIIIGKTQATWSVSIVLPTTVALAEVQRLTSDLETQEARDLRWQIIAGLSVTLIILLIMWNVAKNIARPLKMAAAVASQVSEGNLRSQFSVTSRNEVGLVLSAMKRMIAYLQHVADIAESVGNNHLDVSVKPLSEYDVLNHSLLKMVANLRSIREENARTLAEIEARNRMMSEQNWAKDGMSQLNAALMGDLSLTEMCDRAICFVARYVNAGRGVLYVYHADEQALRLCGTFAFTERDHLSNAYQMGESVIGQVALERAPILLTHISEQESRILSGTVSAAPLNTYTFPLIYNEQLYGVIELASFEPFEQKLTDFLAEASRIIATAIFSAMQKDQMQRLLTKAERATEEAERAKEEAEIQSQEAQAAAVRLEEQQQRLQQQNEELQQMNAQMEEQRQQIEQQREELRQQRDALAQAQADFDQRQA</sequence>
<dbReference type="Gene3D" id="6.10.340.10">
    <property type="match status" value="1"/>
</dbReference>
<dbReference type="Pfam" id="PF13185">
    <property type="entry name" value="GAF_2"/>
    <property type="match status" value="1"/>
</dbReference>
<dbReference type="EMBL" id="DF820458">
    <property type="protein sequence ID" value="GAK52606.1"/>
    <property type="molecule type" value="Genomic_DNA"/>
</dbReference>
<dbReference type="InterPro" id="IPR029016">
    <property type="entry name" value="GAF-like_dom_sf"/>
</dbReference>
<dbReference type="SUPFAM" id="SSF55781">
    <property type="entry name" value="GAF domain-like"/>
    <property type="match status" value="1"/>
</dbReference>
<evidence type="ECO:0000313" key="4">
    <source>
        <dbReference type="EMBL" id="GAK52606.1"/>
    </source>
</evidence>
<evidence type="ECO:0000256" key="2">
    <source>
        <dbReference type="SAM" id="Phobius"/>
    </source>
</evidence>
<dbReference type="GO" id="GO:0007165">
    <property type="term" value="P:signal transduction"/>
    <property type="evidence" value="ECO:0007669"/>
    <property type="project" value="InterPro"/>
</dbReference>
<gene>
    <name evidence="4" type="ORF">U14_03858</name>
</gene>
<protein>
    <submittedName>
        <fullName evidence="4">Methyl-accepting chemotaxis sensory transducer</fullName>
    </submittedName>
</protein>
<dbReference type="STRING" id="1499966.U14_03858"/>
<dbReference type="AlphaFoldDB" id="A0A081BQE0"/>
<evidence type="ECO:0000256" key="1">
    <source>
        <dbReference type="SAM" id="MobiDB-lite"/>
    </source>
</evidence>
<keyword evidence="2" id="KW-0472">Membrane</keyword>
<dbReference type="SMART" id="SM00065">
    <property type="entry name" value="GAF"/>
    <property type="match status" value="1"/>
</dbReference>
<feature type="transmembrane region" description="Helical" evidence="2">
    <location>
        <begin position="365"/>
        <end position="385"/>
    </location>
</feature>
<dbReference type="InterPro" id="IPR003660">
    <property type="entry name" value="HAMP_dom"/>
</dbReference>
<dbReference type="Gene3D" id="3.30.450.20">
    <property type="entry name" value="PAS domain"/>
    <property type="match status" value="2"/>
</dbReference>
<feature type="compositionally biased region" description="Basic and acidic residues" evidence="1">
    <location>
        <begin position="715"/>
        <end position="732"/>
    </location>
</feature>
<keyword evidence="5" id="KW-1185">Reference proteome</keyword>
<dbReference type="Pfam" id="PF00672">
    <property type="entry name" value="HAMP"/>
    <property type="match status" value="1"/>
</dbReference>
<feature type="domain" description="HAMP" evidence="3">
    <location>
        <begin position="386"/>
        <end position="438"/>
    </location>
</feature>
<keyword evidence="2" id="KW-0812">Transmembrane</keyword>
<dbReference type="HOGENOM" id="CLU_372001_0_0_0"/>
<dbReference type="PROSITE" id="PS50885">
    <property type="entry name" value="HAMP"/>
    <property type="match status" value="1"/>
</dbReference>
<dbReference type="Gene3D" id="3.30.450.40">
    <property type="match status" value="1"/>
</dbReference>
<name>A0A081BQE0_9BACT</name>
<keyword evidence="2" id="KW-1133">Transmembrane helix</keyword>
<dbReference type="CDD" id="cd06225">
    <property type="entry name" value="HAMP"/>
    <property type="match status" value="1"/>
</dbReference>
<dbReference type="SUPFAM" id="SSF158472">
    <property type="entry name" value="HAMP domain-like"/>
    <property type="match status" value="1"/>
</dbReference>
<dbReference type="Proteomes" id="UP000030700">
    <property type="component" value="Unassembled WGS sequence"/>
</dbReference>
<evidence type="ECO:0000259" key="3">
    <source>
        <dbReference type="PROSITE" id="PS50885"/>
    </source>
</evidence>
<feature type="region of interest" description="Disordered" evidence="1">
    <location>
        <begin position="697"/>
        <end position="747"/>
    </location>
</feature>
<proteinExistence type="predicted"/>
<dbReference type="CDD" id="cd12913">
    <property type="entry name" value="PDC1_MCP_like"/>
    <property type="match status" value="1"/>
</dbReference>
<dbReference type="InterPro" id="IPR003018">
    <property type="entry name" value="GAF"/>
</dbReference>
<reference evidence="4" key="1">
    <citation type="journal article" date="2015" name="PeerJ">
        <title>First genomic representation of candidate bacterial phylum KSB3 points to enhanced environmental sensing as a trigger of wastewater bulking.</title>
        <authorList>
            <person name="Sekiguchi Y."/>
            <person name="Ohashi A."/>
            <person name="Parks D.H."/>
            <person name="Yamauchi T."/>
            <person name="Tyson G.W."/>
            <person name="Hugenholtz P."/>
        </authorList>
    </citation>
    <scope>NUCLEOTIDE SEQUENCE [LARGE SCALE GENOMIC DNA]</scope>
</reference>